<keyword evidence="3" id="KW-0472">Membrane</keyword>
<feature type="transmembrane region" description="Helical" evidence="3">
    <location>
        <begin position="6"/>
        <end position="24"/>
    </location>
</feature>
<dbReference type="CDD" id="cd05233">
    <property type="entry name" value="SDR_c"/>
    <property type="match status" value="1"/>
</dbReference>
<organism evidence="4 5">
    <name type="scientific">Trebonia kvetii</name>
    <dbReference type="NCBI Taxonomy" id="2480626"/>
    <lineage>
        <taxon>Bacteria</taxon>
        <taxon>Bacillati</taxon>
        <taxon>Actinomycetota</taxon>
        <taxon>Actinomycetes</taxon>
        <taxon>Streptosporangiales</taxon>
        <taxon>Treboniaceae</taxon>
        <taxon>Trebonia</taxon>
    </lineage>
</organism>
<dbReference type="EMBL" id="RPFW01000002">
    <property type="protein sequence ID" value="TVZ05285.1"/>
    <property type="molecule type" value="Genomic_DNA"/>
</dbReference>
<reference evidence="4 5" key="1">
    <citation type="submission" date="2018-11" db="EMBL/GenBank/DDBJ databases">
        <title>Trebonia kvetii gen.nov., sp.nov., a novel acidophilic actinobacterium, and proposal of the new actinobacterial family Treboniaceae fam. nov.</title>
        <authorList>
            <person name="Rapoport D."/>
            <person name="Sagova-Mareckova M."/>
            <person name="Sedlacek I."/>
            <person name="Provaznik J."/>
            <person name="Kralova S."/>
            <person name="Pavlinic D."/>
            <person name="Benes V."/>
            <person name="Kopecky J."/>
        </authorList>
    </citation>
    <scope>NUCLEOTIDE SEQUENCE [LARGE SCALE GENOMIC DNA]</scope>
    <source>
        <strain evidence="4 5">15Tr583</strain>
    </source>
</reference>
<keyword evidence="3" id="KW-1133">Transmembrane helix</keyword>
<dbReference type="GO" id="GO:0016491">
    <property type="term" value="F:oxidoreductase activity"/>
    <property type="evidence" value="ECO:0007669"/>
    <property type="project" value="UniProtKB-KW"/>
</dbReference>
<comment type="caution">
    <text evidence="4">The sequence shown here is derived from an EMBL/GenBank/DDBJ whole genome shotgun (WGS) entry which is preliminary data.</text>
</comment>
<protein>
    <submittedName>
        <fullName evidence="4">SDR family oxidoreductase</fullName>
    </submittedName>
</protein>
<dbReference type="PRINTS" id="PR00081">
    <property type="entry name" value="GDHRDH"/>
</dbReference>
<dbReference type="Proteomes" id="UP000460272">
    <property type="component" value="Unassembled WGS sequence"/>
</dbReference>
<gene>
    <name evidence="4" type="ORF">EAS64_11940</name>
</gene>
<dbReference type="Pfam" id="PF13561">
    <property type="entry name" value="adh_short_C2"/>
    <property type="match status" value="1"/>
</dbReference>
<dbReference type="PRINTS" id="PR00080">
    <property type="entry name" value="SDRFAMILY"/>
</dbReference>
<keyword evidence="5" id="KW-1185">Reference proteome</keyword>
<dbReference type="PANTHER" id="PTHR24321:SF8">
    <property type="entry name" value="ESTRADIOL 17-BETA-DEHYDROGENASE 8-RELATED"/>
    <property type="match status" value="1"/>
</dbReference>
<sequence>MTDVPVAVITGAASGIGAACAWMLRAAGWRTAGLDLNESDTDLSVRLDVTDTGLVRAAVDGAAHRFGQLDLMVTAAGYYEEGIDVAAITRAQWDRMLTVILGGTVNAFKAALPHLLRRGSGGLIAISSELALAGSATDLHYVAAKGAVLGLVKSLALEVAHTGIRVNAVAPGPTDTPLLAQDSLWREPGYLATLPLRRLVTPQEVASTVCYLATEGSMYCGEVLSPNAGAVI</sequence>
<evidence type="ECO:0000313" key="4">
    <source>
        <dbReference type="EMBL" id="TVZ05285.1"/>
    </source>
</evidence>
<dbReference type="OrthoDB" id="9804774at2"/>
<accession>A0A6P2C461</accession>
<evidence type="ECO:0000256" key="1">
    <source>
        <dbReference type="ARBA" id="ARBA00006484"/>
    </source>
</evidence>
<evidence type="ECO:0000313" key="5">
    <source>
        <dbReference type="Proteomes" id="UP000460272"/>
    </source>
</evidence>
<dbReference type="Gene3D" id="3.40.50.720">
    <property type="entry name" value="NAD(P)-binding Rossmann-like Domain"/>
    <property type="match status" value="1"/>
</dbReference>
<dbReference type="AlphaFoldDB" id="A0A6P2C461"/>
<dbReference type="PROSITE" id="PS00061">
    <property type="entry name" value="ADH_SHORT"/>
    <property type="match status" value="1"/>
</dbReference>
<dbReference type="InterPro" id="IPR002347">
    <property type="entry name" value="SDR_fam"/>
</dbReference>
<dbReference type="SUPFAM" id="SSF51735">
    <property type="entry name" value="NAD(P)-binding Rossmann-fold domains"/>
    <property type="match status" value="1"/>
</dbReference>
<dbReference type="PANTHER" id="PTHR24321">
    <property type="entry name" value="DEHYDROGENASES, SHORT CHAIN"/>
    <property type="match status" value="1"/>
</dbReference>
<evidence type="ECO:0000256" key="3">
    <source>
        <dbReference type="SAM" id="Phobius"/>
    </source>
</evidence>
<comment type="similarity">
    <text evidence="1">Belongs to the short-chain dehydrogenases/reductases (SDR) family.</text>
</comment>
<dbReference type="InterPro" id="IPR036291">
    <property type="entry name" value="NAD(P)-bd_dom_sf"/>
</dbReference>
<dbReference type="RefSeq" id="WP_145852988.1">
    <property type="nucleotide sequence ID" value="NZ_RPFW01000002.1"/>
</dbReference>
<name>A0A6P2C461_9ACTN</name>
<evidence type="ECO:0000256" key="2">
    <source>
        <dbReference type="ARBA" id="ARBA00023002"/>
    </source>
</evidence>
<dbReference type="InterPro" id="IPR020904">
    <property type="entry name" value="Sc_DH/Rdtase_CS"/>
</dbReference>
<keyword evidence="3" id="KW-0812">Transmembrane</keyword>
<keyword evidence="2" id="KW-0560">Oxidoreductase</keyword>
<proteinExistence type="inferred from homology"/>